<name>A0A5C4LWF4_9ACTN</name>
<dbReference type="EMBL" id="VDFR01000282">
    <property type="protein sequence ID" value="TNC22172.1"/>
    <property type="molecule type" value="Genomic_DNA"/>
</dbReference>
<proteinExistence type="predicted"/>
<organism evidence="2 3">
    <name type="scientific">Mumia zhuanghuii</name>
    <dbReference type="NCBI Taxonomy" id="2585211"/>
    <lineage>
        <taxon>Bacteria</taxon>
        <taxon>Bacillati</taxon>
        <taxon>Actinomycetota</taxon>
        <taxon>Actinomycetes</taxon>
        <taxon>Propionibacteriales</taxon>
        <taxon>Nocardioidaceae</taxon>
        <taxon>Mumia</taxon>
    </lineage>
</organism>
<gene>
    <name evidence="2" type="ORF">FHE65_35835</name>
</gene>
<comment type="caution">
    <text evidence="2">The sequence shown here is derived from an EMBL/GenBank/DDBJ whole genome shotgun (WGS) entry which is preliminary data.</text>
</comment>
<sequence length="160" mass="18659">MLLRLLQQGEQVAHAWRCGLRLQEHQLLPRGLPWPFERLPERRLLRVQVHEVACRFLPEPRRMDRPKRTPDLAPMLQDQLYLRLPRVVGLVEGAEELLQLRPRLEHDPSATHGLPLQQLTGRAARHDSAPPLEMWADREPEGDALRWPPMARKARSRDAL</sequence>
<dbReference type="AlphaFoldDB" id="A0A5C4LWF4"/>
<reference evidence="2 3" key="1">
    <citation type="submission" date="2019-05" db="EMBL/GenBank/DDBJ databases">
        <title>Mumia sp. nov., isolated from the intestinal contents of plateau pika (Ochotona curzoniae) in the Qinghai-Tibet plateau of China.</title>
        <authorList>
            <person name="Tian Z."/>
        </authorList>
    </citation>
    <scope>NUCLEOTIDE SEQUENCE [LARGE SCALE GENOMIC DNA]</scope>
    <source>
        <strain evidence="3">527</strain>
    </source>
</reference>
<dbReference type="Proteomes" id="UP000306740">
    <property type="component" value="Unassembled WGS sequence"/>
</dbReference>
<feature type="compositionally biased region" description="Basic and acidic residues" evidence="1">
    <location>
        <begin position="135"/>
        <end position="144"/>
    </location>
</feature>
<protein>
    <submittedName>
        <fullName evidence="2">Uncharacterized protein</fullName>
    </submittedName>
</protein>
<evidence type="ECO:0000256" key="1">
    <source>
        <dbReference type="SAM" id="MobiDB-lite"/>
    </source>
</evidence>
<evidence type="ECO:0000313" key="3">
    <source>
        <dbReference type="Proteomes" id="UP000306740"/>
    </source>
</evidence>
<accession>A0A5C4LWF4</accession>
<dbReference type="RefSeq" id="WP_139107494.1">
    <property type="nucleotide sequence ID" value="NZ_VDFR01000282.1"/>
</dbReference>
<feature type="region of interest" description="Disordered" evidence="1">
    <location>
        <begin position="102"/>
        <end position="160"/>
    </location>
</feature>
<evidence type="ECO:0000313" key="2">
    <source>
        <dbReference type="EMBL" id="TNC22172.1"/>
    </source>
</evidence>